<reference evidence="2 3" key="1">
    <citation type="submission" date="2024-09" db="EMBL/GenBank/DDBJ databases">
        <authorList>
            <person name="D'Angelo T."/>
        </authorList>
    </citation>
    <scope>NUCLEOTIDE SEQUENCE [LARGE SCALE GENOMIC DNA]</scope>
    <source>
        <strain evidence="2">SAG AM-320-E07</strain>
    </source>
</reference>
<dbReference type="Proteomes" id="UP001593833">
    <property type="component" value="Unassembled WGS sequence"/>
</dbReference>
<feature type="signal peptide" evidence="1">
    <location>
        <begin position="1"/>
        <end position="33"/>
    </location>
</feature>
<evidence type="ECO:0000313" key="3">
    <source>
        <dbReference type="Proteomes" id="UP001593833"/>
    </source>
</evidence>
<keyword evidence="3" id="KW-1185">Reference proteome</keyword>
<accession>A0ABV6YM04</accession>
<gene>
    <name evidence="2" type="ORF">ACFL6M_07155</name>
</gene>
<comment type="caution">
    <text evidence="2">The sequence shown here is derived from an EMBL/GenBank/DDBJ whole genome shotgun (WGS) entry which is preliminary data.</text>
</comment>
<keyword evidence="1" id="KW-0732">Signal</keyword>
<proteinExistence type="predicted"/>
<organism evidence="2 3">
    <name type="scientific">Eiseniibacteriota bacterium</name>
    <dbReference type="NCBI Taxonomy" id="2212470"/>
    <lineage>
        <taxon>Bacteria</taxon>
        <taxon>Candidatus Eiseniibacteriota</taxon>
    </lineage>
</organism>
<evidence type="ECO:0000256" key="1">
    <source>
        <dbReference type="SAM" id="SignalP"/>
    </source>
</evidence>
<evidence type="ECO:0000313" key="2">
    <source>
        <dbReference type="EMBL" id="MFC1573359.1"/>
    </source>
</evidence>
<protein>
    <recommendedName>
        <fullName evidence="4">DUF4440 domain-containing protein</fullName>
    </recommendedName>
</protein>
<name>A0ABV6YM04_UNCEI</name>
<dbReference type="EMBL" id="JBHPKH010000134">
    <property type="protein sequence ID" value="MFC1573359.1"/>
    <property type="molecule type" value="Genomic_DNA"/>
</dbReference>
<feature type="chain" id="PRO_5047459787" description="DUF4440 domain-containing protein" evidence="1">
    <location>
        <begin position="34"/>
        <end position="96"/>
    </location>
</feature>
<evidence type="ECO:0008006" key="4">
    <source>
        <dbReference type="Google" id="ProtNLM"/>
    </source>
</evidence>
<feature type="non-terminal residue" evidence="2">
    <location>
        <position position="96"/>
    </location>
</feature>
<sequence>MNTHSNGTSGLRGWTRAALSVLAVFLFSGPAAAFCADDGPESVIACCSKAYADRDTTAWADLLAPDFVSVDKAHPEEPLDRPTELQITKKMFKDPM</sequence>